<evidence type="ECO:0000256" key="7">
    <source>
        <dbReference type="ARBA" id="ARBA00023288"/>
    </source>
</evidence>
<proteinExistence type="inferred from homology"/>
<reference evidence="8" key="1">
    <citation type="submission" date="2022-11" db="EMBL/GenBank/DDBJ databases">
        <title>Genomic repertoires linked with pathogenic potency of arthritogenic Prevotella copri isolated from the gut of rheumatoid arthritis patients.</title>
        <authorList>
            <person name="Nii T."/>
            <person name="Maeda Y."/>
            <person name="Motooka D."/>
            <person name="Naito M."/>
            <person name="Matsumoto Y."/>
            <person name="Ogawa T."/>
            <person name="Oguro-Igashira E."/>
            <person name="Kishikawa T."/>
            <person name="Yamashita M."/>
            <person name="Koizumi S."/>
            <person name="Kurakawa T."/>
            <person name="Okumura R."/>
            <person name="Kayama H."/>
            <person name="Murakami M."/>
            <person name="Sakaguchi T."/>
            <person name="Das B."/>
            <person name="Nakamura S."/>
            <person name="Okada Y."/>
            <person name="Kumanogoh A."/>
            <person name="Takeda K."/>
        </authorList>
    </citation>
    <scope>NUCLEOTIDE SEQUENCE</scope>
    <source>
        <strain evidence="8">H012_8</strain>
    </source>
</reference>
<comment type="subcellular location">
    <subcellularLocation>
        <location evidence="1">Cell outer membrane</location>
    </subcellularLocation>
</comment>
<comment type="caution">
    <text evidence="8">The sequence shown here is derived from an EMBL/GenBank/DDBJ whole genome shotgun (WGS) entry which is preliminary data.</text>
</comment>
<evidence type="ECO:0000256" key="5">
    <source>
        <dbReference type="ARBA" id="ARBA00023139"/>
    </source>
</evidence>
<comment type="similarity">
    <text evidence="2">Belongs to the bacteroidetes fimbrillin superfamily. FimB/Mfa2 family.</text>
</comment>
<keyword evidence="5" id="KW-0564">Palmitate</keyword>
<keyword evidence="6" id="KW-0998">Cell outer membrane</keyword>
<evidence type="ECO:0000256" key="6">
    <source>
        <dbReference type="ARBA" id="ARBA00023237"/>
    </source>
</evidence>
<evidence type="ECO:0000256" key="4">
    <source>
        <dbReference type="ARBA" id="ARBA00023136"/>
    </source>
</evidence>
<evidence type="ECO:0000256" key="3">
    <source>
        <dbReference type="ARBA" id="ARBA00022729"/>
    </source>
</evidence>
<evidence type="ECO:0000313" key="8">
    <source>
        <dbReference type="EMBL" id="MCW4154678.1"/>
    </source>
</evidence>
<organism evidence="8 9">
    <name type="scientific">Segatella copri</name>
    <dbReference type="NCBI Taxonomy" id="165179"/>
    <lineage>
        <taxon>Bacteria</taxon>
        <taxon>Pseudomonadati</taxon>
        <taxon>Bacteroidota</taxon>
        <taxon>Bacteroidia</taxon>
        <taxon>Bacteroidales</taxon>
        <taxon>Prevotellaceae</taxon>
        <taxon>Segatella</taxon>
    </lineage>
</organism>
<evidence type="ECO:0000313" key="9">
    <source>
        <dbReference type="Proteomes" id="UP001209168"/>
    </source>
</evidence>
<keyword evidence="4" id="KW-0472">Membrane</keyword>
<dbReference type="InterPro" id="IPR014941">
    <property type="entry name" value="FimB/Mfa2/Mfa3"/>
</dbReference>
<name>A0AAW5UIH6_9BACT</name>
<dbReference type="Proteomes" id="UP001209168">
    <property type="component" value="Unassembled WGS sequence"/>
</dbReference>
<dbReference type="GO" id="GO:0009279">
    <property type="term" value="C:cell outer membrane"/>
    <property type="evidence" value="ECO:0007669"/>
    <property type="project" value="UniProtKB-SubCell"/>
</dbReference>
<protein>
    <submittedName>
        <fullName evidence="8">FimB/Mfa2 family fimbrial subunit</fullName>
    </submittedName>
</protein>
<evidence type="ECO:0000256" key="1">
    <source>
        <dbReference type="ARBA" id="ARBA00004442"/>
    </source>
</evidence>
<keyword evidence="3" id="KW-0732">Signal</keyword>
<evidence type="ECO:0000256" key="2">
    <source>
        <dbReference type="ARBA" id="ARBA00007248"/>
    </source>
</evidence>
<dbReference type="RefSeq" id="WP_264899449.1">
    <property type="nucleotide sequence ID" value="NZ_JAPDVH010000001.1"/>
</dbReference>
<sequence length="292" mass="32635">MTSNRIIRNILLCAVTILVIASCSIYDEYPARRQYDIVLRLADSTGQVIPDSVAPVNTLYAFKNGIYVGKYIKEEDGKIRIAYDNRDSLTFVALSSDAVNLFEMTEPKLGESINNVWLQLATEGDSLAFKLNAIYYGNLSTVVNGTGETEEERIITLQDIRAKARVYAKCIRPRYGEGNFKVVLQGLHSGITYGGGPGGKVVNYRLPGKFVTKDDWMTSSVTLLPTGEEPCRLLIYKQDGELIIDTTVDEKENPLIIKPNDDIVFYVIVDYIAGITIKILPFEDIDNSYTFE</sequence>
<keyword evidence="7" id="KW-0449">Lipoprotein</keyword>
<dbReference type="PROSITE" id="PS51257">
    <property type="entry name" value="PROKAR_LIPOPROTEIN"/>
    <property type="match status" value="1"/>
</dbReference>
<dbReference type="EMBL" id="JAPDVH010000001">
    <property type="protein sequence ID" value="MCW4154678.1"/>
    <property type="molecule type" value="Genomic_DNA"/>
</dbReference>
<accession>A0AAW5UIH6</accession>
<gene>
    <name evidence="8" type="ORF">ONT23_03770</name>
</gene>
<dbReference type="AlphaFoldDB" id="A0AAW5UIH6"/>
<dbReference type="Pfam" id="PF08842">
    <property type="entry name" value="Mfa2"/>
    <property type="match status" value="1"/>
</dbReference>